<evidence type="ECO:0000256" key="1">
    <source>
        <dbReference type="SAM" id="MobiDB-lite"/>
    </source>
</evidence>
<comment type="caution">
    <text evidence="3">The sequence shown here is derived from an EMBL/GenBank/DDBJ whole genome shotgun (WGS) entry which is preliminary data.</text>
</comment>
<gene>
    <name evidence="3" type="ORF">Dda_5728</name>
</gene>
<feature type="transmembrane region" description="Helical" evidence="2">
    <location>
        <begin position="620"/>
        <end position="643"/>
    </location>
</feature>
<name>A0AAD6J115_DREDA</name>
<dbReference type="Proteomes" id="UP001221413">
    <property type="component" value="Unassembled WGS sequence"/>
</dbReference>
<protein>
    <submittedName>
        <fullName evidence="3">Uncharacterized protein</fullName>
    </submittedName>
</protein>
<evidence type="ECO:0000313" key="4">
    <source>
        <dbReference type="Proteomes" id="UP001221413"/>
    </source>
</evidence>
<feature type="transmembrane region" description="Helical" evidence="2">
    <location>
        <begin position="168"/>
        <end position="191"/>
    </location>
</feature>
<reference evidence="3" key="1">
    <citation type="submission" date="2023-01" db="EMBL/GenBank/DDBJ databases">
        <title>The chitinases involved in constricting ring structure development in the nematode-trapping fungus Drechslerella dactyloides.</title>
        <authorList>
            <person name="Wang R."/>
            <person name="Zhang L."/>
            <person name="Tang P."/>
            <person name="Li S."/>
            <person name="Liang L."/>
        </authorList>
    </citation>
    <scope>NUCLEOTIDE SEQUENCE</scope>
    <source>
        <strain evidence="3">YMF1.00031</strain>
    </source>
</reference>
<sequence length="723" mass="79186">MEACMATDSDLDIAADAGKPRPPRRPPPFGFFRPRFSHVDKSLSSVELPILDASQQSTTSYYHLPLDPQQAGGQNSDADAYLGHMGDRGNVGRSSSVRTKTSIFKSDDHRLKHSILRGSKPKKIGEIVFHFVISLIAVIFLVMPILAYRLDGTEVDDTKEDGGYGGRVLNLIQYGPTIFPIIFAAITGHFLRAIALRLAERGATLETLEQLTRSITISSTITTPYLLNSYNFLTGVLLCLWAVSPLGGQASLRILRTNYVEFQEVLNVTYLDPFNQSSFVEIGADVGLSLTETNNIYISSLLSSAGVKAGPVDSWNNIKIPLLESFETNTTATKNGQGWYDVPMTNVTYSSLLGNPIRNLTTNSTAIIQSGYATINCPFLELIDVDKCDSGRTTDCFNTTDPIEPEWTFPAHPTVNDEAANVEYIVTGFNTTQTLINNTFYDRTTPMDLIVQSRGKGGNSVGHCVLSQTFVEAQVKCLSSSCRVSQMRRLDASPKRPPLFVDAPEFILHNFFIWFARVAPPGHAAYSNPSQLYILYPENPLSVQNGWYDIATAGKEEFGLRLTQLMNTFLSSTYGGGLYLGSIPIGPDGIKLFGNRTVGYKTVLGTGTTLKHIYMVRRPWAGITLLASLLLLSMGMAAAVVGFCTLAPDVLTSLSALANESPWFDTIKEGTTLDGDDKAEALKKRLVRLGDVKRFDDVGYIALGTIDTEVSSVGRLSTDRVYR</sequence>
<keyword evidence="2" id="KW-0812">Transmembrane</keyword>
<organism evidence="3 4">
    <name type="scientific">Drechslerella dactyloides</name>
    <name type="common">Nematode-trapping fungus</name>
    <name type="synonym">Arthrobotrys dactyloides</name>
    <dbReference type="NCBI Taxonomy" id="74499"/>
    <lineage>
        <taxon>Eukaryota</taxon>
        <taxon>Fungi</taxon>
        <taxon>Dikarya</taxon>
        <taxon>Ascomycota</taxon>
        <taxon>Pezizomycotina</taxon>
        <taxon>Orbiliomycetes</taxon>
        <taxon>Orbiliales</taxon>
        <taxon>Orbiliaceae</taxon>
        <taxon>Drechslerella</taxon>
    </lineage>
</organism>
<keyword evidence="2" id="KW-1133">Transmembrane helix</keyword>
<accession>A0AAD6J115</accession>
<feature type="region of interest" description="Disordered" evidence="1">
    <location>
        <begin position="1"/>
        <end position="30"/>
    </location>
</feature>
<keyword evidence="4" id="KW-1185">Reference proteome</keyword>
<feature type="transmembrane region" description="Helical" evidence="2">
    <location>
        <begin position="127"/>
        <end position="148"/>
    </location>
</feature>
<dbReference type="AlphaFoldDB" id="A0AAD6J115"/>
<dbReference type="EMBL" id="JAQGDS010000006">
    <property type="protein sequence ID" value="KAJ6260082.1"/>
    <property type="molecule type" value="Genomic_DNA"/>
</dbReference>
<evidence type="ECO:0000256" key="2">
    <source>
        <dbReference type="SAM" id="Phobius"/>
    </source>
</evidence>
<evidence type="ECO:0000313" key="3">
    <source>
        <dbReference type="EMBL" id="KAJ6260082.1"/>
    </source>
</evidence>
<proteinExistence type="predicted"/>
<keyword evidence="2" id="KW-0472">Membrane</keyword>